<reference evidence="1 2" key="1">
    <citation type="submission" date="2017-11" db="EMBL/GenBank/DDBJ databases">
        <title>Complete genome of Rhizobium leguminosarum Norway, an ineffective micro-symbiont.</title>
        <authorList>
            <person name="Hoffrichter A."/>
            <person name="Liang J."/>
            <person name="Brachmann A."/>
            <person name="Marin M."/>
        </authorList>
    </citation>
    <scope>NUCLEOTIDE SEQUENCE [LARGE SCALE GENOMIC DNA]</scope>
    <source>
        <strain evidence="1 2">Norway</strain>
        <plasmid evidence="2">Plasmid prln1</plasmid>
    </source>
</reference>
<geneLocation type="plasmid" evidence="2">
    <name>prln1</name>
</geneLocation>
<name>A0A2K9ZCA7_RHILE</name>
<organism evidence="1 2">
    <name type="scientific">Rhizobium leguminosarum</name>
    <dbReference type="NCBI Taxonomy" id="384"/>
    <lineage>
        <taxon>Bacteria</taxon>
        <taxon>Pseudomonadati</taxon>
        <taxon>Pseudomonadota</taxon>
        <taxon>Alphaproteobacteria</taxon>
        <taxon>Hyphomicrobiales</taxon>
        <taxon>Rhizobiaceae</taxon>
        <taxon>Rhizobium/Agrobacterium group</taxon>
        <taxon>Rhizobium</taxon>
    </lineage>
</organism>
<sequence>MVNDLLNELYIKLLFLTWYHYRSRI</sequence>
<proteinExistence type="predicted"/>
<dbReference type="Proteomes" id="UP000238523">
    <property type="component" value="Plasmid pRLN1"/>
</dbReference>
<accession>A0A2K9ZCA7</accession>
<dbReference type="EMBL" id="CP025013">
    <property type="protein sequence ID" value="AUW45872.1"/>
    <property type="molecule type" value="Genomic_DNA"/>
</dbReference>
<dbReference type="AlphaFoldDB" id="A0A2K9ZCA7"/>
<keyword evidence="1" id="KW-0614">Plasmid</keyword>
<evidence type="ECO:0000313" key="1">
    <source>
        <dbReference type="EMBL" id="AUW45872.1"/>
    </source>
</evidence>
<gene>
    <name evidence="1" type="ORF">CUJ84_pRLN1000407</name>
</gene>
<evidence type="ECO:0000313" key="2">
    <source>
        <dbReference type="Proteomes" id="UP000238523"/>
    </source>
</evidence>
<protein>
    <submittedName>
        <fullName evidence="1">Uncharacterized protein</fullName>
    </submittedName>
</protein>